<evidence type="ECO:0000256" key="7">
    <source>
        <dbReference type="ARBA" id="ARBA00022692"/>
    </source>
</evidence>
<gene>
    <name evidence="14" type="ORF">FOA43_002474</name>
</gene>
<feature type="transmembrane region" description="Helical" evidence="12">
    <location>
        <begin position="537"/>
        <end position="555"/>
    </location>
</feature>
<dbReference type="CDD" id="cd16024">
    <property type="entry name" value="GPI_EPT_2"/>
    <property type="match status" value="1"/>
</dbReference>
<comment type="function">
    <text evidence="12">Ethanolamine phosphate transferase involved in glycosylphosphatidylinositol-anchor biosynthesis. Transfers ethanolamine phosphate to the GPI second mannose.</text>
</comment>
<feature type="transmembrane region" description="Helical" evidence="12">
    <location>
        <begin position="489"/>
        <end position="507"/>
    </location>
</feature>
<dbReference type="GO" id="GO:0005789">
    <property type="term" value="C:endoplasmic reticulum membrane"/>
    <property type="evidence" value="ECO:0007669"/>
    <property type="project" value="UniProtKB-SubCell"/>
</dbReference>
<keyword evidence="5 12" id="KW-0337">GPI-anchor biosynthesis</keyword>
<feature type="domain" description="GPI ethanolamine phosphate transferase 2 C-terminal" evidence="13">
    <location>
        <begin position="405"/>
        <end position="585"/>
    </location>
</feature>
<evidence type="ECO:0000313" key="15">
    <source>
        <dbReference type="Proteomes" id="UP000662931"/>
    </source>
</evidence>
<dbReference type="PANTHER" id="PTHR23072">
    <property type="entry name" value="PHOSPHATIDYLINOSITOL GLYCAN-RELATED"/>
    <property type="match status" value="1"/>
</dbReference>
<dbReference type="RefSeq" id="XP_038778696.1">
    <property type="nucleotide sequence ID" value="XM_038922768.1"/>
</dbReference>
<evidence type="ECO:0000256" key="5">
    <source>
        <dbReference type="ARBA" id="ARBA00022502"/>
    </source>
</evidence>
<dbReference type="InterPro" id="IPR045687">
    <property type="entry name" value="PIGG/GPI7_C"/>
</dbReference>
<reference evidence="14" key="1">
    <citation type="submission" date="2020-10" db="EMBL/GenBank/DDBJ databases">
        <authorList>
            <person name="Roach M.J.R."/>
        </authorList>
    </citation>
    <scope>NUCLEOTIDE SEQUENCE</scope>
    <source>
        <strain evidence="14">CBS 1945</strain>
    </source>
</reference>
<keyword evidence="9 12" id="KW-1133">Transmembrane helix</keyword>
<accession>A0A875S025</accession>
<dbReference type="GO" id="GO:0051267">
    <property type="term" value="F:CP2 mannose-ethanolamine phosphotransferase activity"/>
    <property type="evidence" value="ECO:0007669"/>
    <property type="project" value="TreeGrafter"/>
</dbReference>
<dbReference type="EMBL" id="CP064813">
    <property type="protein sequence ID" value="QPG75131.1"/>
    <property type="molecule type" value="Genomic_DNA"/>
</dbReference>
<feature type="transmembrane region" description="Helical" evidence="12">
    <location>
        <begin position="467"/>
        <end position="484"/>
    </location>
</feature>
<keyword evidence="8 12" id="KW-0256">Endoplasmic reticulum</keyword>
<evidence type="ECO:0000256" key="8">
    <source>
        <dbReference type="ARBA" id="ARBA00022824"/>
    </source>
</evidence>
<dbReference type="InterPro" id="IPR002591">
    <property type="entry name" value="Phosphodiest/P_Trfase"/>
</dbReference>
<dbReference type="PANTHER" id="PTHR23072:SF0">
    <property type="entry name" value="GPI ETHANOLAMINE PHOSPHATE TRANSFERASE 2"/>
    <property type="match status" value="1"/>
</dbReference>
<name>A0A875S025_EENNA</name>
<feature type="transmembrane region" description="Helical" evidence="12">
    <location>
        <begin position="663"/>
        <end position="691"/>
    </location>
</feature>
<evidence type="ECO:0000256" key="11">
    <source>
        <dbReference type="ARBA" id="ARBA00023180"/>
    </source>
</evidence>
<dbReference type="GO" id="GO:0006506">
    <property type="term" value="P:GPI anchor biosynthetic process"/>
    <property type="evidence" value="ECO:0007669"/>
    <property type="project" value="UniProtKB-UniPathway"/>
</dbReference>
<dbReference type="Proteomes" id="UP000662931">
    <property type="component" value="Chromosome 2"/>
</dbReference>
<evidence type="ECO:0000256" key="3">
    <source>
        <dbReference type="ARBA" id="ARBA00005315"/>
    </source>
</evidence>
<evidence type="ECO:0000256" key="12">
    <source>
        <dbReference type="RuleBase" id="RU367106"/>
    </source>
</evidence>
<keyword evidence="10 12" id="KW-0472">Membrane</keyword>
<protein>
    <recommendedName>
        <fullName evidence="4 12">GPI ethanolamine phosphate transferase 2</fullName>
    </recommendedName>
</protein>
<evidence type="ECO:0000256" key="2">
    <source>
        <dbReference type="ARBA" id="ARBA00004687"/>
    </source>
</evidence>
<keyword evidence="15" id="KW-1185">Reference proteome</keyword>
<keyword evidence="11" id="KW-0325">Glycoprotein</keyword>
<organism evidence="14 15">
    <name type="scientific">Eeniella nana</name>
    <name type="common">Yeast</name>
    <name type="synonym">Brettanomyces nanus</name>
    <dbReference type="NCBI Taxonomy" id="13502"/>
    <lineage>
        <taxon>Eukaryota</taxon>
        <taxon>Fungi</taxon>
        <taxon>Dikarya</taxon>
        <taxon>Ascomycota</taxon>
        <taxon>Saccharomycotina</taxon>
        <taxon>Pichiomycetes</taxon>
        <taxon>Pichiales</taxon>
        <taxon>Pichiaceae</taxon>
        <taxon>Brettanomyces</taxon>
    </lineage>
</organism>
<evidence type="ECO:0000256" key="9">
    <source>
        <dbReference type="ARBA" id="ARBA00022989"/>
    </source>
</evidence>
<comment type="similarity">
    <text evidence="3 12">Belongs to the PIGG/PIGN/PIGO family. PIGG subfamily.</text>
</comment>
<dbReference type="KEGG" id="bnn:FOA43_002474"/>
<evidence type="ECO:0000313" key="14">
    <source>
        <dbReference type="EMBL" id="QPG75131.1"/>
    </source>
</evidence>
<dbReference type="InterPro" id="IPR039527">
    <property type="entry name" value="PIGG/GPI7"/>
</dbReference>
<keyword evidence="6 12" id="KW-0808">Transferase</keyword>
<evidence type="ECO:0000256" key="1">
    <source>
        <dbReference type="ARBA" id="ARBA00004477"/>
    </source>
</evidence>
<evidence type="ECO:0000256" key="10">
    <source>
        <dbReference type="ARBA" id="ARBA00023136"/>
    </source>
</evidence>
<sequence length="772" mass="87231">MKLLGILVVVVTQLVAYLIFCKGFFPTKVLLTPEELTKYTTAPPPGYKEPKRQFNKVIVMLVDAMRADFVFSDQSNMNFTQYLLNEGYALGFTAFSNPPTVTLPRLKGITTGSVPNFIDAVLNIAEDDTSSSLGDQDSWIKQMYLSNWKIDMFGDDTWLKLFPDYFSKSDGTSSFYVSDYTIVDQNVTRHLPEELSSDGLLQWDGMILHYLGMDHIGHKGGSQSANMPAKQRELDTVVKKIFDSLISKDNNTLMVLLGDHGMNDAGNHGGSSIGEVSPAMVLISGKFKHEGLKNSLPVPLPVDPEFGYLAKVDQIDLVPTLTELCGLTVPINNLGTFISSLLPLYATEDEKRSALIKNALQLKVLLDKAHGKSIKPLQDICNVNSEQALLDFIKSAKQELSEASSDYNYFDLHLGMLIYLAVSLVVLALFLVHYRNHLLLAVANLAFFIVYGLSFIGSSLIEEEHHIWWFFTSIFVLYTIELSARNKSFSFFFTLLLLASLRLIKGWNNSGQKYNSVQFLKISKYISCLPVNQGPNVFAAVLMATFLMFFVVKVKDQFGLEQNLPRFLEFFSLSVMTFVLFSLKMVSYLTSTFDLDTGNSGLQRWWLYFIDWLKSYGHFNDLDSVSYQLYRLFQYVWALSAIAIFSIPLACRSVGIVNSDNYNLILSGILTFVANWAPSIFWSVSYTVTVLDSLPKEKLQQYKWNCLYDRMVFNLAFYSVAGLLLIASCYNLRFHLFIWTVFCPKLLYYLAWLGSNLLIDFGLSSLIIAMDV</sequence>
<dbReference type="InterPro" id="IPR037674">
    <property type="entry name" value="PIG-G_N"/>
</dbReference>
<dbReference type="AlphaFoldDB" id="A0A875S025"/>
<dbReference type="Pfam" id="PF19316">
    <property type="entry name" value="PIGO_PIGG"/>
    <property type="match status" value="2"/>
</dbReference>
<keyword evidence="7 12" id="KW-0812">Transmembrane</keyword>
<dbReference type="OrthoDB" id="272139at2759"/>
<dbReference type="InterPro" id="IPR017850">
    <property type="entry name" value="Alkaline_phosphatase_core_sf"/>
</dbReference>
<evidence type="ECO:0000256" key="6">
    <source>
        <dbReference type="ARBA" id="ARBA00022679"/>
    </source>
</evidence>
<comment type="subcellular location">
    <subcellularLocation>
        <location evidence="1 12">Endoplasmic reticulum membrane</location>
        <topology evidence="1 12">Multi-pass membrane protein</topology>
    </subcellularLocation>
</comment>
<feature type="transmembrane region" description="Helical" evidence="12">
    <location>
        <begin position="632"/>
        <end position="651"/>
    </location>
</feature>
<feature type="transmembrane region" description="Helical" evidence="12">
    <location>
        <begin position="567"/>
        <end position="589"/>
    </location>
</feature>
<feature type="transmembrane region" description="Helical" evidence="12">
    <location>
        <begin position="746"/>
        <end position="770"/>
    </location>
</feature>
<feature type="domain" description="GPI ethanolamine phosphate transferase 2 C-terminal" evidence="13">
    <location>
        <begin position="660"/>
        <end position="769"/>
    </location>
</feature>
<dbReference type="UniPathway" id="UPA00196"/>
<feature type="transmembrane region" description="Helical" evidence="12">
    <location>
        <begin position="439"/>
        <end position="461"/>
    </location>
</feature>
<proteinExistence type="inferred from homology"/>
<dbReference type="Gene3D" id="3.40.720.10">
    <property type="entry name" value="Alkaline Phosphatase, subunit A"/>
    <property type="match status" value="1"/>
</dbReference>
<evidence type="ECO:0000256" key="4">
    <source>
        <dbReference type="ARBA" id="ARBA00020830"/>
    </source>
</evidence>
<evidence type="ECO:0000259" key="13">
    <source>
        <dbReference type="Pfam" id="PF19316"/>
    </source>
</evidence>
<dbReference type="Pfam" id="PF01663">
    <property type="entry name" value="Phosphodiest"/>
    <property type="match status" value="1"/>
</dbReference>
<dbReference type="SUPFAM" id="SSF53649">
    <property type="entry name" value="Alkaline phosphatase-like"/>
    <property type="match status" value="1"/>
</dbReference>
<feature type="transmembrane region" description="Helical" evidence="12">
    <location>
        <begin position="412"/>
        <end position="432"/>
    </location>
</feature>
<feature type="transmembrane region" description="Helical" evidence="12">
    <location>
        <begin position="711"/>
        <end position="734"/>
    </location>
</feature>
<dbReference type="GeneID" id="62195875"/>
<comment type="pathway">
    <text evidence="2 12">Glycolipid biosynthesis; glycosylphosphatidylinositol-anchor biosynthesis.</text>
</comment>